<dbReference type="InterPro" id="IPR049883">
    <property type="entry name" value="NOTCH1_EGF-like"/>
</dbReference>
<reference evidence="16" key="1">
    <citation type="submission" date="2021-02" db="EMBL/GenBank/DDBJ databases">
        <authorList>
            <person name="Nowell W R."/>
        </authorList>
    </citation>
    <scope>NUCLEOTIDE SEQUENCE</scope>
</reference>
<dbReference type="FunFam" id="2.10.25.10:FF:000038">
    <property type="entry name" value="Fibrillin 2"/>
    <property type="match status" value="7"/>
</dbReference>
<evidence type="ECO:0000313" key="17">
    <source>
        <dbReference type="EMBL" id="CAF3507341.1"/>
    </source>
</evidence>
<keyword evidence="5 12" id="KW-0732">Signal</keyword>
<dbReference type="GO" id="GO:0016020">
    <property type="term" value="C:membrane"/>
    <property type="evidence" value="ECO:0007669"/>
    <property type="project" value="UniProtKB-SubCell"/>
</dbReference>
<dbReference type="FunFam" id="2.10.25.10:FF:000005">
    <property type="entry name" value="Fibrillin 2"/>
    <property type="match status" value="1"/>
</dbReference>
<dbReference type="SUPFAM" id="SSF57184">
    <property type="entry name" value="Growth factor receptor domain"/>
    <property type="match status" value="4"/>
</dbReference>
<evidence type="ECO:0000256" key="8">
    <source>
        <dbReference type="ARBA" id="ARBA00023157"/>
    </source>
</evidence>
<keyword evidence="19" id="KW-1185">Reference proteome</keyword>
<feature type="signal peptide" evidence="12">
    <location>
        <begin position="1"/>
        <end position="22"/>
    </location>
</feature>
<dbReference type="Proteomes" id="UP000677228">
    <property type="component" value="Unassembled WGS sequence"/>
</dbReference>
<feature type="domain" description="EGF-like" evidence="13">
    <location>
        <begin position="1488"/>
        <end position="1528"/>
    </location>
</feature>
<evidence type="ECO:0000259" key="13">
    <source>
        <dbReference type="PROSITE" id="PS50026"/>
    </source>
</evidence>
<dbReference type="Pfam" id="PF01823">
    <property type="entry name" value="MACPF"/>
    <property type="match status" value="1"/>
</dbReference>
<comment type="caution">
    <text evidence="16">The sequence shown here is derived from an EMBL/GenBank/DDBJ whole genome shotgun (WGS) entry which is preliminary data.</text>
</comment>
<dbReference type="PANTHER" id="PTHR24039">
    <property type="entry name" value="FIBRILLIN-RELATED"/>
    <property type="match status" value="1"/>
</dbReference>
<keyword evidence="3" id="KW-0964">Secreted</keyword>
<evidence type="ECO:0000256" key="1">
    <source>
        <dbReference type="ARBA" id="ARBA00004370"/>
    </source>
</evidence>
<evidence type="ECO:0008006" key="20">
    <source>
        <dbReference type="Google" id="ProtNLM"/>
    </source>
</evidence>
<dbReference type="InterPro" id="IPR000742">
    <property type="entry name" value="EGF"/>
</dbReference>
<keyword evidence="4 10" id="KW-0245">EGF-like domain</keyword>
<dbReference type="InterPro" id="IPR000152">
    <property type="entry name" value="EGF-type_Asp/Asn_hydroxyl_site"/>
</dbReference>
<keyword evidence="9" id="KW-0325">Glycoprotein</keyword>
<proteinExistence type="predicted"/>
<evidence type="ECO:0000256" key="10">
    <source>
        <dbReference type="PROSITE-ProRule" id="PRU00076"/>
    </source>
</evidence>
<organism evidence="16 19">
    <name type="scientific">Didymodactylos carnosus</name>
    <dbReference type="NCBI Taxonomy" id="1234261"/>
    <lineage>
        <taxon>Eukaryota</taxon>
        <taxon>Metazoa</taxon>
        <taxon>Spiralia</taxon>
        <taxon>Gnathifera</taxon>
        <taxon>Rotifera</taxon>
        <taxon>Eurotatoria</taxon>
        <taxon>Bdelloidea</taxon>
        <taxon>Philodinida</taxon>
        <taxon>Philodinidae</taxon>
        <taxon>Didymodactylos</taxon>
    </lineage>
</organism>
<feature type="chain" id="PRO_5036223238" description="MACPF domain-containing protein" evidence="12">
    <location>
        <begin position="23"/>
        <end position="1907"/>
    </location>
</feature>
<keyword evidence="7" id="KW-0472">Membrane</keyword>
<feature type="domain" description="EGF-like" evidence="13">
    <location>
        <begin position="1717"/>
        <end position="1756"/>
    </location>
</feature>
<name>A0A813VFB1_9BILA</name>
<dbReference type="InterPro" id="IPR020864">
    <property type="entry name" value="MACPF"/>
</dbReference>
<evidence type="ECO:0000256" key="2">
    <source>
        <dbReference type="ARBA" id="ARBA00004613"/>
    </source>
</evidence>
<dbReference type="Pfam" id="PF07645">
    <property type="entry name" value="EGF_CA"/>
    <property type="match status" value="9"/>
</dbReference>
<dbReference type="PROSITE" id="PS00010">
    <property type="entry name" value="ASX_HYDROXYL"/>
    <property type="match status" value="10"/>
</dbReference>
<dbReference type="EMBL" id="CAJNOK010000136">
    <property type="protein sequence ID" value="CAF0731726.1"/>
    <property type="molecule type" value="Genomic_DNA"/>
</dbReference>
<keyword evidence="6" id="KW-0677">Repeat</keyword>
<feature type="domain" description="EGF-like" evidence="13">
    <location>
        <begin position="1405"/>
        <end position="1445"/>
    </location>
</feature>
<evidence type="ECO:0000256" key="5">
    <source>
        <dbReference type="ARBA" id="ARBA00022729"/>
    </source>
</evidence>
<evidence type="ECO:0000259" key="14">
    <source>
        <dbReference type="PROSITE" id="PS51412"/>
    </source>
</evidence>
<dbReference type="PROSITE" id="PS51412">
    <property type="entry name" value="MACPF_2"/>
    <property type="match status" value="1"/>
</dbReference>
<dbReference type="PROSITE" id="PS00279">
    <property type="entry name" value="MACPF_1"/>
    <property type="match status" value="1"/>
</dbReference>
<dbReference type="InterPro" id="IPR009030">
    <property type="entry name" value="Growth_fac_rcpt_cys_sf"/>
</dbReference>
<dbReference type="GO" id="GO:0005509">
    <property type="term" value="F:calcium ion binding"/>
    <property type="evidence" value="ECO:0007669"/>
    <property type="project" value="InterPro"/>
</dbReference>
<evidence type="ECO:0000256" key="3">
    <source>
        <dbReference type="ARBA" id="ARBA00022525"/>
    </source>
</evidence>
<feature type="domain" description="EGF-like" evidence="13">
    <location>
        <begin position="1757"/>
        <end position="1801"/>
    </location>
</feature>
<dbReference type="SMART" id="SM00179">
    <property type="entry name" value="EGF_CA"/>
    <property type="match status" value="10"/>
</dbReference>
<dbReference type="EMBL" id="CAJNOQ010000762">
    <property type="protein sequence ID" value="CAF0835840.1"/>
    <property type="molecule type" value="Genomic_DNA"/>
</dbReference>
<dbReference type="EMBL" id="CAJOBA010000136">
    <property type="protein sequence ID" value="CAF3507341.1"/>
    <property type="molecule type" value="Genomic_DNA"/>
</dbReference>
<evidence type="ECO:0000256" key="6">
    <source>
        <dbReference type="ARBA" id="ARBA00022737"/>
    </source>
</evidence>
<evidence type="ECO:0000256" key="9">
    <source>
        <dbReference type="ARBA" id="ARBA00023180"/>
    </source>
</evidence>
<feature type="domain" description="EGF-like" evidence="13">
    <location>
        <begin position="1446"/>
        <end position="1487"/>
    </location>
</feature>
<dbReference type="Proteomes" id="UP000681722">
    <property type="component" value="Unassembled WGS sequence"/>
</dbReference>
<sequence>MANQLSFLVLLIIVYYFGVIISEEVIDHEMKNFTAWADNILNNALNKTSSSTSVSDINNSTDSNRSDNLEDLLKLGEQILRMGTTTTEIPKVEVPIPDTLFEKHMKDFLSNVPLKSNEEIAHITTIYDHRNEPKSRQKRSLSQRIQSSPITIGGTQFKTGDVTIKVVPVATEDNVHDNYGSAADYPLGIGAFLQSSCFRKYSRRTMVEELQAISQSQSSDVQGNVITKRRRRSTNLNKMNIVDSYCRRYIKFDVSRKMCRVILPAALSLGVGFDTKKTNSEDSRRKSVITRWCSKGRKINVQGSAGPRSGGTSIGGASGYDLPDSNDTFATTTAFQQALSQNSEVETSQNSFSSTVVDAYAGVDFIASVNAGYDSSKQNEASQTQDQESVEHYREETARILTTFHLEVNLYQLILDNVDVWSLNPDFLADFLELPVSYFKPGGPYAYSRFIDRYGTHYVYKADFGGKWSVFRTQESTRIRSTTEFAQSATSDFYSMVSNGWRVSVSAGLFGIGVKHNSGGQKTNTNKGSEESGSRSKQMRDQSQEYASTTIVTVGGKIEVGSSLSDFNNPGLGDKLKSWVEWVPVFPRSMNFRLILLSDLLDINPHYLFPYNNEKICDDKKRRSSCKWGKTLTQFGDEWEKRRRSLQTAIQLYLQDPLGLYIDDTTIKSGNEYCIKDFKILYRQPSWDHLRQSMFTAHLYIPDVIKEDDCFNISGNVTVDVQQIEKVWTVRRSFETKRSFVNDMNEWNSRQYVIINYLVLQYLDGKLLFVSPEYLNHSHMQFCNKKEPWIKISHHYEIGQVEYRNLVDILSRSSLRRRYYVLQPCGLVWRNAWQFAVPGQFHVLLGFTVIFYSVFFLYLVKPVSAKDIECLTFVASTTDSLFVVFATTPRFQHTWYTFVITPHGVIFQKGAHIVAICNASESGTSGASLVFMSYIICFNYEINMRQKTGLHILYGVNSGLVQETQIFLSYTDYDYLAPNFFTFGSGESEVQLKNIEPRTLNANELSSFTCNLRPVCQTQFTVPNIGMPTALQTISKLENDYLNGYCNWLCAPECIGCTRQLSRFHCIYCRIATIFHMNGQKECLTQCPLGFIPDERSYCVDLDECATDWHHCQSEVYHRIQIKLQKEQRVLMLLVLITCTCLAIQDHLDSDTTFPRFINIMSYNNPLLMMTTSQSPNYYANQENAYYIGRRSTDPIQNETDTNSLLRLDNILSSLENDTLLTENGSDLLNKLKQTSEKYNMTISDLTKKLLINSKHRKRFLDDNSLYYNDGIGTQHYFDGHDVPSPLPISHHFEDHLPVSHRYDHYLTHHDEHYPISKHQHHVHHYYHSPSAFHVHDGIYLNQLPPIYHYIWLRPGIPRGLLCKLPPPACTNISCPFNSKCTILDGSVQCVCSQGYQFNIRECTDINECLLYLHSCHDYAICINTPGSYKCKCQQGFVGDGHSCYDVNECATTQALCSPISEICLNNYGSYRCICRSGFYSNGSHCQDLSECFFQLHHCDSKALCLNTIGSYECSCKSGYHGNGHVCTKINRWNDPPADWCKPSETSCTCPTGYLIDNMIPKCEDVNECLAANGSKTNICMKNSVCINTIGSYECRCLFGYERTSTNQCSDIDECYGLKMNKTMCHPKYGKCINTDGSYECGCIEGFIGSGHICLDVDECKTDLHKCPDDTDCINTIGSFICQCKAGYTSVVHHIHGLVTYKLTKMKIDSRLTDCVDINECHTINNCSARAYCANVPGSYYCLCKNGYEGDGYFCDDLDECERLKNPCDTTKGFVCLNTMASYRCVCPHGYIYSQHLKQCQDLDECLIYGSQLLCEHNSKCINMRGTYRCNCRSGYIEQENRCRDFDECLYNTHKCHRDGICINEPGSYLCRCKQGFHGNGTECVDLDECLTGMHDCDKENAICKYF</sequence>
<feature type="domain" description="EGF-like" evidence="13">
    <location>
        <begin position="1611"/>
        <end position="1655"/>
    </location>
</feature>
<feature type="domain" description="EGF-like" evidence="13">
    <location>
        <begin position="1802"/>
        <end position="1844"/>
    </location>
</feature>
<dbReference type="Proteomes" id="UP000663829">
    <property type="component" value="Unassembled WGS sequence"/>
</dbReference>
<dbReference type="OrthoDB" id="10065366at2759"/>
<evidence type="ECO:0000256" key="7">
    <source>
        <dbReference type="ARBA" id="ARBA00023136"/>
    </source>
</evidence>
<feature type="domain" description="MACPF" evidence="14">
    <location>
        <begin position="252"/>
        <end position="633"/>
    </location>
</feature>
<dbReference type="InterPro" id="IPR018097">
    <property type="entry name" value="EGF_Ca-bd_CS"/>
</dbReference>
<dbReference type="InterPro" id="IPR024731">
    <property type="entry name" value="NELL2-like_EGF"/>
</dbReference>
<feature type="compositionally biased region" description="Polar residues" evidence="11">
    <location>
        <begin position="518"/>
        <end position="527"/>
    </location>
</feature>
<feature type="compositionally biased region" description="Low complexity" evidence="11">
    <location>
        <begin position="48"/>
        <end position="63"/>
    </location>
</feature>
<feature type="disulfide bond" evidence="10">
    <location>
        <begin position="1768"/>
        <end position="1785"/>
    </location>
</feature>
<evidence type="ECO:0000256" key="12">
    <source>
        <dbReference type="SAM" id="SignalP"/>
    </source>
</evidence>
<evidence type="ECO:0000256" key="4">
    <source>
        <dbReference type="ARBA" id="ARBA00022536"/>
    </source>
</evidence>
<protein>
    <recommendedName>
        <fullName evidence="20">MACPF domain-containing protein</fullName>
    </recommendedName>
</protein>
<evidence type="ECO:0000313" key="15">
    <source>
        <dbReference type="EMBL" id="CAF0731726.1"/>
    </source>
</evidence>
<dbReference type="CDD" id="cd00054">
    <property type="entry name" value="EGF_CA"/>
    <property type="match status" value="10"/>
</dbReference>
<evidence type="ECO:0000313" key="18">
    <source>
        <dbReference type="EMBL" id="CAF3623045.1"/>
    </source>
</evidence>
<feature type="domain" description="EGF-like" evidence="13">
    <location>
        <begin position="1656"/>
        <end position="1694"/>
    </location>
</feature>
<evidence type="ECO:0000256" key="11">
    <source>
        <dbReference type="SAM" id="MobiDB-lite"/>
    </source>
</evidence>
<keyword evidence="8 10" id="KW-1015">Disulfide bond</keyword>
<gene>
    <name evidence="16" type="ORF">GPM918_LOCUS5301</name>
    <name evidence="15" type="ORF">OVA965_LOCUS854</name>
    <name evidence="18" type="ORF">SRO942_LOCUS5301</name>
    <name evidence="17" type="ORF">TMI583_LOCUS855</name>
</gene>
<dbReference type="Pfam" id="PF12947">
    <property type="entry name" value="EGF_3"/>
    <property type="match status" value="1"/>
</dbReference>
<feature type="region of interest" description="Disordered" evidence="11">
    <location>
        <begin position="517"/>
        <end position="542"/>
    </location>
</feature>
<dbReference type="GO" id="GO:0005576">
    <property type="term" value="C:extracellular region"/>
    <property type="evidence" value="ECO:0007669"/>
    <property type="project" value="UniProtKB-SubCell"/>
</dbReference>
<dbReference type="InterPro" id="IPR001881">
    <property type="entry name" value="EGF-like_Ca-bd_dom"/>
</dbReference>
<dbReference type="InterPro" id="IPR020863">
    <property type="entry name" value="MACPF_CS"/>
</dbReference>
<feature type="domain" description="EGF-like" evidence="13">
    <location>
        <begin position="1845"/>
        <end position="1885"/>
    </location>
</feature>
<dbReference type="SUPFAM" id="SSF57196">
    <property type="entry name" value="EGF/Laminin"/>
    <property type="match status" value="4"/>
</dbReference>
<dbReference type="SMART" id="SM00181">
    <property type="entry name" value="EGF"/>
    <property type="match status" value="11"/>
</dbReference>
<dbReference type="Gene3D" id="2.10.25.10">
    <property type="entry name" value="Laminin"/>
    <property type="match status" value="11"/>
</dbReference>
<feature type="region of interest" description="Disordered" evidence="11">
    <location>
        <begin position="48"/>
        <end position="67"/>
    </location>
</feature>
<evidence type="ECO:0000313" key="19">
    <source>
        <dbReference type="Proteomes" id="UP000663829"/>
    </source>
</evidence>
<dbReference type="PROSITE" id="PS50026">
    <property type="entry name" value="EGF_3"/>
    <property type="match status" value="10"/>
</dbReference>
<dbReference type="PROSITE" id="PS01186">
    <property type="entry name" value="EGF_2"/>
    <property type="match status" value="10"/>
</dbReference>
<comment type="subcellular location">
    <subcellularLocation>
        <location evidence="1">Membrane</location>
    </subcellularLocation>
    <subcellularLocation>
        <location evidence="2">Secreted</location>
    </subcellularLocation>
</comment>
<accession>A0A813VFB1</accession>
<evidence type="ECO:0000313" key="16">
    <source>
        <dbReference type="EMBL" id="CAF0835840.1"/>
    </source>
</evidence>
<dbReference type="Proteomes" id="UP000682733">
    <property type="component" value="Unassembled WGS sequence"/>
</dbReference>
<feature type="compositionally biased region" description="Basic and acidic residues" evidence="11">
    <location>
        <begin position="528"/>
        <end position="542"/>
    </location>
</feature>
<dbReference type="PROSITE" id="PS01187">
    <property type="entry name" value="EGF_CA"/>
    <property type="match status" value="3"/>
</dbReference>
<feature type="domain" description="EGF-like" evidence="13">
    <location>
        <begin position="1565"/>
        <end position="1610"/>
    </location>
</feature>
<dbReference type="EMBL" id="CAJOBC010000762">
    <property type="protein sequence ID" value="CAF3623045.1"/>
    <property type="molecule type" value="Genomic_DNA"/>
</dbReference>
<comment type="caution">
    <text evidence="10">Lacks conserved residue(s) required for the propagation of feature annotation.</text>
</comment>